<sequence>MANQPFKLFSFQSQDPKTEAQDENQNKDQESEEQQRNQTIQMIWNNKPNPNYKLQFYNYYSDQVAVDFSLKTYNKFTSYHIPKLKHYLRFSSKLFPEQIEATKNMFYNSFMSDPTESQLIMKPYAGQYSQQPQYHFLKRN</sequence>
<feature type="compositionally biased region" description="Basic and acidic residues" evidence="1">
    <location>
        <begin position="16"/>
        <end position="35"/>
    </location>
</feature>
<dbReference type="Proteomes" id="UP000692954">
    <property type="component" value="Unassembled WGS sequence"/>
</dbReference>
<organism evidence="2 3">
    <name type="scientific">Paramecium sonneborni</name>
    <dbReference type="NCBI Taxonomy" id="65129"/>
    <lineage>
        <taxon>Eukaryota</taxon>
        <taxon>Sar</taxon>
        <taxon>Alveolata</taxon>
        <taxon>Ciliophora</taxon>
        <taxon>Intramacronucleata</taxon>
        <taxon>Oligohymenophorea</taxon>
        <taxon>Peniculida</taxon>
        <taxon>Parameciidae</taxon>
        <taxon>Paramecium</taxon>
    </lineage>
</organism>
<evidence type="ECO:0000313" key="3">
    <source>
        <dbReference type="Proteomes" id="UP000692954"/>
    </source>
</evidence>
<feature type="region of interest" description="Disordered" evidence="1">
    <location>
        <begin position="1"/>
        <end position="39"/>
    </location>
</feature>
<gene>
    <name evidence="2" type="ORF">PSON_ATCC_30995.1.T0940090</name>
</gene>
<protein>
    <submittedName>
        <fullName evidence="2">Uncharacterized protein</fullName>
    </submittedName>
</protein>
<dbReference type="AlphaFoldDB" id="A0A8S1Q3D3"/>
<reference evidence="2" key="1">
    <citation type="submission" date="2021-01" db="EMBL/GenBank/DDBJ databases">
        <authorList>
            <consortium name="Genoscope - CEA"/>
            <person name="William W."/>
        </authorList>
    </citation>
    <scope>NUCLEOTIDE SEQUENCE</scope>
</reference>
<dbReference type="EMBL" id="CAJJDN010000094">
    <property type="protein sequence ID" value="CAD8109727.1"/>
    <property type="molecule type" value="Genomic_DNA"/>
</dbReference>
<name>A0A8S1Q3D3_9CILI</name>
<accession>A0A8S1Q3D3</accession>
<dbReference type="OrthoDB" id="284484at2759"/>
<keyword evidence="3" id="KW-1185">Reference proteome</keyword>
<comment type="caution">
    <text evidence="2">The sequence shown here is derived from an EMBL/GenBank/DDBJ whole genome shotgun (WGS) entry which is preliminary data.</text>
</comment>
<evidence type="ECO:0000256" key="1">
    <source>
        <dbReference type="SAM" id="MobiDB-lite"/>
    </source>
</evidence>
<evidence type="ECO:0000313" key="2">
    <source>
        <dbReference type="EMBL" id="CAD8109727.1"/>
    </source>
</evidence>
<proteinExistence type="predicted"/>